<dbReference type="Gramene" id="CDP20264">
    <property type="protein sequence ID" value="CDP20264"/>
    <property type="gene ID" value="GSCOC_T00013629001"/>
</dbReference>
<evidence type="ECO:0000313" key="3">
    <source>
        <dbReference type="Proteomes" id="UP000295252"/>
    </source>
</evidence>
<keyword evidence="1" id="KW-1133">Transmembrane helix</keyword>
<dbReference type="EMBL" id="HG740147">
    <property type="protein sequence ID" value="CDP20264.1"/>
    <property type="molecule type" value="Genomic_DNA"/>
</dbReference>
<keyword evidence="1" id="KW-0472">Membrane</keyword>
<accession>A0A068VI80</accession>
<dbReference type="AlphaFoldDB" id="A0A068VI80"/>
<evidence type="ECO:0000256" key="1">
    <source>
        <dbReference type="SAM" id="Phobius"/>
    </source>
</evidence>
<sequence length="79" mass="9516">MIWSFGLSFLIVVVILNCRIWILTWIKKETSKRQKRKKWECKGDLLENDMGDLPLSSCQKVDQCMKKHWRLTNFMIRSL</sequence>
<evidence type="ECO:0000313" key="2">
    <source>
        <dbReference type="EMBL" id="CDP20264.1"/>
    </source>
</evidence>
<reference evidence="3" key="1">
    <citation type="journal article" date="2014" name="Science">
        <title>The coffee genome provides insight into the convergent evolution of caffeine biosynthesis.</title>
        <authorList>
            <person name="Denoeud F."/>
            <person name="Carretero-Paulet L."/>
            <person name="Dereeper A."/>
            <person name="Droc G."/>
            <person name="Guyot R."/>
            <person name="Pietrella M."/>
            <person name="Zheng C."/>
            <person name="Alberti A."/>
            <person name="Anthony F."/>
            <person name="Aprea G."/>
            <person name="Aury J.M."/>
            <person name="Bento P."/>
            <person name="Bernard M."/>
            <person name="Bocs S."/>
            <person name="Campa C."/>
            <person name="Cenci A."/>
            <person name="Combes M.C."/>
            <person name="Crouzillat D."/>
            <person name="Da Silva C."/>
            <person name="Daddiego L."/>
            <person name="De Bellis F."/>
            <person name="Dussert S."/>
            <person name="Garsmeur O."/>
            <person name="Gayraud T."/>
            <person name="Guignon V."/>
            <person name="Jahn K."/>
            <person name="Jamilloux V."/>
            <person name="Joet T."/>
            <person name="Labadie K."/>
            <person name="Lan T."/>
            <person name="Leclercq J."/>
            <person name="Lepelley M."/>
            <person name="Leroy T."/>
            <person name="Li L.T."/>
            <person name="Librado P."/>
            <person name="Lopez L."/>
            <person name="Munoz A."/>
            <person name="Noel B."/>
            <person name="Pallavicini A."/>
            <person name="Perrotta G."/>
            <person name="Poncet V."/>
            <person name="Pot D."/>
            <person name="Priyono X."/>
            <person name="Rigoreau M."/>
            <person name="Rouard M."/>
            <person name="Rozas J."/>
            <person name="Tranchant-Dubreuil C."/>
            <person name="VanBuren R."/>
            <person name="Zhang Q."/>
            <person name="Andrade A.C."/>
            <person name="Argout X."/>
            <person name="Bertrand B."/>
            <person name="de Kochko A."/>
            <person name="Graziosi G."/>
            <person name="Henry R.J."/>
            <person name="Jayarama X."/>
            <person name="Ming R."/>
            <person name="Nagai C."/>
            <person name="Rounsley S."/>
            <person name="Sankoff D."/>
            <person name="Giuliano G."/>
            <person name="Albert V.A."/>
            <person name="Wincker P."/>
            <person name="Lashermes P."/>
        </authorList>
    </citation>
    <scope>NUCLEOTIDE SEQUENCE [LARGE SCALE GENOMIC DNA]</scope>
    <source>
        <strain evidence="3">cv. DH200-94</strain>
    </source>
</reference>
<organism evidence="2 3">
    <name type="scientific">Coffea canephora</name>
    <name type="common">Robusta coffee</name>
    <dbReference type="NCBI Taxonomy" id="49390"/>
    <lineage>
        <taxon>Eukaryota</taxon>
        <taxon>Viridiplantae</taxon>
        <taxon>Streptophyta</taxon>
        <taxon>Embryophyta</taxon>
        <taxon>Tracheophyta</taxon>
        <taxon>Spermatophyta</taxon>
        <taxon>Magnoliopsida</taxon>
        <taxon>eudicotyledons</taxon>
        <taxon>Gunneridae</taxon>
        <taxon>Pentapetalae</taxon>
        <taxon>asterids</taxon>
        <taxon>lamiids</taxon>
        <taxon>Gentianales</taxon>
        <taxon>Rubiaceae</taxon>
        <taxon>Ixoroideae</taxon>
        <taxon>Gardenieae complex</taxon>
        <taxon>Bertiereae - Coffeeae clade</taxon>
        <taxon>Coffeeae</taxon>
        <taxon>Coffea</taxon>
    </lineage>
</organism>
<feature type="transmembrane region" description="Helical" evidence="1">
    <location>
        <begin position="6"/>
        <end position="26"/>
    </location>
</feature>
<name>A0A068VI80_COFCA</name>
<keyword evidence="3" id="KW-1185">Reference proteome</keyword>
<protein>
    <submittedName>
        <fullName evidence="2">DH200=94 genomic scaffold, scaffold_1063</fullName>
    </submittedName>
</protein>
<proteinExistence type="predicted"/>
<dbReference type="InParanoid" id="A0A068VI80"/>
<gene>
    <name evidence="2" type="ORF">GSCOC_T00013629001</name>
</gene>
<keyword evidence="1" id="KW-0812">Transmembrane</keyword>
<dbReference type="Proteomes" id="UP000295252">
    <property type="component" value="Unassembled WGS sequence"/>
</dbReference>